<evidence type="ECO:0000256" key="1">
    <source>
        <dbReference type="SAM" id="MobiDB-lite"/>
    </source>
</evidence>
<reference evidence="2 3" key="1">
    <citation type="submission" date="2022-10" db="EMBL/GenBank/DDBJ databases">
        <title>Luteolibacter flavescens strain MCCC 1K03193, whole genome shotgun sequencing project.</title>
        <authorList>
            <person name="Zhao G."/>
            <person name="Shen L."/>
        </authorList>
    </citation>
    <scope>NUCLEOTIDE SEQUENCE [LARGE SCALE GENOMIC DNA]</scope>
    <source>
        <strain evidence="2 3">MCCC 1K03193</strain>
    </source>
</reference>
<evidence type="ECO:0000313" key="3">
    <source>
        <dbReference type="Proteomes" id="UP001207930"/>
    </source>
</evidence>
<keyword evidence="3" id="KW-1185">Reference proteome</keyword>
<dbReference type="EMBL" id="JAPDDS010000002">
    <property type="protein sequence ID" value="MCW1883832.1"/>
    <property type="molecule type" value="Genomic_DNA"/>
</dbReference>
<feature type="region of interest" description="Disordered" evidence="1">
    <location>
        <begin position="25"/>
        <end position="52"/>
    </location>
</feature>
<comment type="caution">
    <text evidence="2">The sequence shown here is derived from an EMBL/GenBank/DDBJ whole genome shotgun (WGS) entry which is preliminary data.</text>
</comment>
<evidence type="ECO:0000313" key="2">
    <source>
        <dbReference type="EMBL" id="MCW1883832.1"/>
    </source>
</evidence>
<proteinExistence type="predicted"/>
<dbReference type="RefSeq" id="WP_264499794.1">
    <property type="nucleotide sequence ID" value="NZ_JAPDDS010000002.1"/>
</dbReference>
<protein>
    <recommendedName>
        <fullName evidence="4">Cytochrome c domain-containing protein</fullName>
    </recommendedName>
</protein>
<dbReference type="PROSITE" id="PS51257">
    <property type="entry name" value="PROKAR_LIPOPROTEIN"/>
    <property type="match status" value="1"/>
</dbReference>
<sequence>MRIHLGTWALVAILTGCGGTGIPTDGNIQSEDPAEGGISEVPNPSPAMAAKSGTPLERLQHGHVTYMLKCGECHNYMMPKDLDIDEWEDTMPKMIRHAGLASEDEKAVLSYVIAVKAM</sequence>
<organism evidence="2 3">
    <name type="scientific">Luteolibacter flavescens</name>
    <dbReference type="NCBI Taxonomy" id="1859460"/>
    <lineage>
        <taxon>Bacteria</taxon>
        <taxon>Pseudomonadati</taxon>
        <taxon>Verrucomicrobiota</taxon>
        <taxon>Verrucomicrobiia</taxon>
        <taxon>Verrucomicrobiales</taxon>
        <taxon>Verrucomicrobiaceae</taxon>
        <taxon>Luteolibacter</taxon>
    </lineage>
</organism>
<gene>
    <name evidence="2" type="ORF">OKA04_03775</name>
</gene>
<accession>A0ABT3FJU4</accession>
<evidence type="ECO:0008006" key="4">
    <source>
        <dbReference type="Google" id="ProtNLM"/>
    </source>
</evidence>
<dbReference type="Proteomes" id="UP001207930">
    <property type="component" value="Unassembled WGS sequence"/>
</dbReference>
<name>A0ABT3FJU4_9BACT</name>